<gene>
    <name evidence="8" type="ORF">PPRIM_AZ9-3.1.T0430026</name>
</gene>
<keyword evidence="3" id="KW-0418">Kinase</keyword>
<evidence type="ECO:0000313" key="8">
    <source>
        <dbReference type="EMBL" id="CAD8068840.1"/>
    </source>
</evidence>
<proteinExistence type="inferred from homology"/>
<keyword evidence="9" id="KW-1185">Reference proteome</keyword>
<evidence type="ECO:0000256" key="6">
    <source>
        <dbReference type="RuleBase" id="RU000304"/>
    </source>
</evidence>
<organism evidence="8 9">
    <name type="scientific">Paramecium primaurelia</name>
    <dbReference type="NCBI Taxonomy" id="5886"/>
    <lineage>
        <taxon>Eukaryota</taxon>
        <taxon>Sar</taxon>
        <taxon>Alveolata</taxon>
        <taxon>Ciliophora</taxon>
        <taxon>Intramacronucleata</taxon>
        <taxon>Oligohymenophorea</taxon>
        <taxon>Peniculida</taxon>
        <taxon>Parameciidae</taxon>
        <taxon>Paramecium</taxon>
    </lineage>
</organism>
<feature type="domain" description="Protein kinase" evidence="7">
    <location>
        <begin position="9"/>
        <end position="270"/>
    </location>
</feature>
<evidence type="ECO:0000256" key="1">
    <source>
        <dbReference type="ARBA" id="ARBA00022679"/>
    </source>
</evidence>
<dbReference type="PANTHER" id="PTHR24348:SF22">
    <property type="entry name" value="NON-SPECIFIC SERINE_THREONINE PROTEIN KINASE"/>
    <property type="match status" value="1"/>
</dbReference>
<evidence type="ECO:0000259" key="7">
    <source>
        <dbReference type="PROSITE" id="PS50011"/>
    </source>
</evidence>
<keyword evidence="1" id="KW-0808">Transferase</keyword>
<dbReference type="GO" id="GO:0004674">
    <property type="term" value="F:protein serine/threonine kinase activity"/>
    <property type="evidence" value="ECO:0007669"/>
    <property type="project" value="UniProtKB-KW"/>
</dbReference>
<sequence>MSKHPIQNYQILKVIGKGAFAIVYQGQHQKTKEIVAIKQISTDMQEGPHKKKMLELFSQEIEIMKSIKHQNIIELKEVQYTSDSINMILEYCALGDLEKYIKKNSAKNRLAEDEAKPIILQLLDAMKMLRLKNVVHRDLKLANILINEQMQIKLGDFGFAKSVTNDLMESYCGTPITMAPEILKKNDNYDHKCDIWSLGVMIYQIIYGQPPFIPKKGTVQDLINEIEKQIILFPQQIIVSSECIDLIRKMLVEDPKKRISFEDLFRHPWCNTEVFDLRKSVLKTYAPQHQEFLINLSFTIQQQNNQLISIIRLIQSIENKYQEFTQICIDFRNVLAKVFSSIQLNIIYSNQKVCIKIPDKFHYFNYQQELLIFLANLYETAIKYNNNNILDFLDLNIKNYQITNYFSIQYEEYTVTLLEEIKNLKSSEEINKGKLLIQMEDYKGQNKFLNSDLNTLIELIRDRFKNQ</sequence>
<dbReference type="PROSITE" id="PS00107">
    <property type="entry name" value="PROTEIN_KINASE_ATP"/>
    <property type="match status" value="1"/>
</dbReference>
<accession>A0A8S1LLL8</accession>
<reference evidence="8" key="1">
    <citation type="submission" date="2021-01" db="EMBL/GenBank/DDBJ databases">
        <authorList>
            <consortium name="Genoscope - CEA"/>
            <person name="William W."/>
        </authorList>
    </citation>
    <scope>NUCLEOTIDE SEQUENCE</scope>
</reference>
<dbReference type="PROSITE" id="PS00108">
    <property type="entry name" value="PROTEIN_KINASE_ST"/>
    <property type="match status" value="1"/>
</dbReference>
<protein>
    <recommendedName>
        <fullName evidence="7">Protein kinase domain-containing protein</fullName>
    </recommendedName>
</protein>
<evidence type="ECO:0000256" key="4">
    <source>
        <dbReference type="ARBA" id="ARBA00022840"/>
    </source>
</evidence>
<dbReference type="PANTHER" id="PTHR24348">
    <property type="entry name" value="SERINE/THREONINE-PROTEIN KINASE UNC-51-RELATED"/>
    <property type="match status" value="1"/>
</dbReference>
<keyword evidence="6" id="KW-0723">Serine/threonine-protein kinase</keyword>
<evidence type="ECO:0000256" key="2">
    <source>
        <dbReference type="ARBA" id="ARBA00022741"/>
    </source>
</evidence>
<dbReference type="GO" id="GO:0000045">
    <property type="term" value="P:autophagosome assembly"/>
    <property type="evidence" value="ECO:0007669"/>
    <property type="project" value="TreeGrafter"/>
</dbReference>
<dbReference type="InterPro" id="IPR008271">
    <property type="entry name" value="Ser/Thr_kinase_AS"/>
</dbReference>
<dbReference type="InterPro" id="IPR000719">
    <property type="entry name" value="Prot_kinase_dom"/>
</dbReference>
<dbReference type="SMART" id="SM00220">
    <property type="entry name" value="S_TKc"/>
    <property type="match status" value="1"/>
</dbReference>
<dbReference type="InterPro" id="IPR045269">
    <property type="entry name" value="Atg1-like"/>
</dbReference>
<dbReference type="FunFam" id="1.10.510.10:FF:001338">
    <property type="entry name" value="Uncharacterized protein"/>
    <property type="match status" value="1"/>
</dbReference>
<dbReference type="Pfam" id="PF00069">
    <property type="entry name" value="Pkinase"/>
    <property type="match status" value="1"/>
</dbReference>
<keyword evidence="4 5" id="KW-0067">ATP-binding</keyword>
<evidence type="ECO:0000256" key="5">
    <source>
        <dbReference type="PROSITE-ProRule" id="PRU10141"/>
    </source>
</evidence>
<name>A0A8S1LLL8_PARPR</name>
<dbReference type="GO" id="GO:0005776">
    <property type="term" value="C:autophagosome"/>
    <property type="evidence" value="ECO:0007669"/>
    <property type="project" value="TreeGrafter"/>
</dbReference>
<dbReference type="Proteomes" id="UP000688137">
    <property type="component" value="Unassembled WGS sequence"/>
</dbReference>
<feature type="binding site" evidence="5">
    <location>
        <position position="38"/>
    </location>
    <ligand>
        <name>ATP</name>
        <dbReference type="ChEBI" id="CHEBI:30616"/>
    </ligand>
</feature>
<dbReference type="GO" id="GO:0005829">
    <property type="term" value="C:cytosol"/>
    <property type="evidence" value="ECO:0007669"/>
    <property type="project" value="TreeGrafter"/>
</dbReference>
<dbReference type="FunFam" id="3.30.200.20:FF:000042">
    <property type="entry name" value="Aurora kinase A"/>
    <property type="match status" value="1"/>
</dbReference>
<dbReference type="OMA" id="DEMRTEP"/>
<comment type="caution">
    <text evidence="8">The sequence shown here is derived from an EMBL/GenBank/DDBJ whole genome shotgun (WGS) entry which is preliminary data.</text>
</comment>
<dbReference type="GO" id="GO:0016020">
    <property type="term" value="C:membrane"/>
    <property type="evidence" value="ECO:0007669"/>
    <property type="project" value="TreeGrafter"/>
</dbReference>
<keyword evidence="2 5" id="KW-0547">Nucleotide-binding</keyword>
<dbReference type="PROSITE" id="PS50011">
    <property type="entry name" value="PROTEIN_KINASE_DOM"/>
    <property type="match status" value="1"/>
</dbReference>
<evidence type="ECO:0000313" key="9">
    <source>
        <dbReference type="Proteomes" id="UP000688137"/>
    </source>
</evidence>
<dbReference type="AlphaFoldDB" id="A0A8S1LLL8"/>
<dbReference type="GO" id="GO:0005524">
    <property type="term" value="F:ATP binding"/>
    <property type="evidence" value="ECO:0007669"/>
    <property type="project" value="UniProtKB-UniRule"/>
</dbReference>
<dbReference type="GO" id="GO:0000407">
    <property type="term" value="C:phagophore assembly site"/>
    <property type="evidence" value="ECO:0007669"/>
    <property type="project" value="TreeGrafter"/>
</dbReference>
<comment type="similarity">
    <text evidence="6">Belongs to the protein kinase superfamily.</text>
</comment>
<evidence type="ECO:0000256" key="3">
    <source>
        <dbReference type="ARBA" id="ARBA00022777"/>
    </source>
</evidence>
<dbReference type="InterPro" id="IPR017441">
    <property type="entry name" value="Protein_kinase_ATP_BS"/>
</dbReference>
<dbReference type="GO" id="GO:0010506">
    <property type="term" value="P:regulation of autophagy"/>
    <property type="evidence" value="ECO:0007669"/>
    <property type="project" value="InterPro"/>
</dbReference>
<dbReference type="EMBL" id="CAJJDM010000043">
    <property type="protein sequence ID" value="CAD8068840.1"/>
    <property type="molecule type" value="Genomic_DNA"/>
</dbReference>